<reference evidence="1" key="1">
    <citation type="submission" date="2021-08" db="EMBL/GenBank/DDBJ databases">
        <title>The first chromosome-level gecko genome reveals the dynamic sex chromosomes of Neotropical dwarf geckos (Sphaerodactylidae: Sphaerodactylus).</title>
        <authorList>
            <person name="Pinto B.J."/>
            <person name="Keating S.E."/>
            <person name="Gamble T."/>
        </authorList>
    </citation>
    <scope>NUCLEOTIDE SEQUENCE</scope>
    <source>
        <strain evidence="1">TG3544</strain>
    </source>
</reference>
<sequence>MVVAYTRKVMGSASMLVVVSQRTALQCLKKATGNIHKVGSEEEAHIKHLLPCQVHPEMHTEIYFCTGMSPTSVRACAHHQLHLASHFLFVLNLTMHHVL</sequence>
<organism evidence="1 2">
    <name type="scientific">Sphaerodactylus townsendi</name>
    <dbReference type="NCBI Taxonomy" id="933632"/>
    <lineage>
        <taxon>Eukaryota</taxon>
        <taxon>Metazoa</taxon>
        <taxon>Chordata</taxon>
        <taxon>Craniata</taxon>
        <taxon>Vertebrata</taxon>
        <taxon>Euteleostomi</taxon>
        <taxon>Lepidosauria</taxon>
        <taxon>Squamata</taxon>
        <taxon>Bifurcata</taxon>
        <taxon>Gekkota</taxon>
        <taxon>Sphaerodactylidae</taxon>
        <taxon>Sphaerodactylus</taxon>
    </lineage>
</organism>
<protein>
    <submittedName>
        <fullName evidence="1">Uncharacterized protein</fullName>
    </submittedName>
</protein>
<dbReference type="Proteomes" id="UP000827872">
    <property type="component" value="Linkage Group LG14"/>
</dbReference>
<name>A0ACB8E9W0_9SAUR</name>
<dbReference type="EMBL" id="CM037627">
    <property type="protein sequence ID" value="KAH7989156.1"/>
    <property type="molecule type" value="Genomic_DNA"/>
</dbReference>
<evidence type="ECO:0000313" key="2">
    <source>
        <dbReference type="Proteomes" id="UP000827872"/>
    </source>
</evidence>
<keyword evidence="2" id="KW-1185">Reference proteome</keyword>
<gene>
    <name evidence="1" type="ORF">K3G42_003863</name>
</gene>
<accession>A0ACB8E9W0</accession>
<evidence type="ECO:0000313" key="1">
    <source>
        <dbReference type="EMBL" id="KAH7989156.1"/>
    </source>
</evidence>
<comment type="caution">
    <text evidence="1">The sequence shown here is derived from an EMBL/GenBank/DDBJ whole genome shotgun (WGS) entry which is preliminary data.</text>
</comment>
<proteinExistence type="predicted"/>